<protein>
    <submittedName>
        <fullName evidence="1">Uncharacterized protein</fullName>
    </submittedName>
</protein>
<reference evidence="1" key="1">
    <citation type="submission" date="2018-06" db="EMBL/GenBank/DDBJ databases">
        <authorList>
            <person name="Zhirakovskaya E."/>
        </authorList>
    </citation>
    <scope>NUCLEOTIDE SEQUENCE</scope>
</reference>
<proteinExistence type="predicted"/>
<gene>
    <name evidence="1" type="ORF">MNBD_ALPHA02-76</name>
</gene>
<evidence type="ECO:0000313" key="1">
    <source>
        <dbReference type="EMBL" id="VAV88834.1"/>
    </source>
</evidence>
<name>A0A3B0R5W3_9ZZZZ</name>
<dbReference type="AlphaFoldDB" id="A0A3B0R5W3"/>
<dbReference type="EMBL" id="UOED01000038">
    <property type="protein sequence ID" value="VAV88834.1"/>
    <property type="molecule type" value="Genomic_DNA"/>
</dbReference>
<sequence>MYDQNNMPIRTRMDHYLRTGQRIDGFQPDSYKSSVKSVAKVTRAVRNDQERIVVTGGRYVTVTVQNFQIFFAPMRATLSSFPLDANGNRITVFQNNPEPFIGHLLPLEKRTYRFDAGPVGDSYKHVLIVSPDTRATGADFIVNVTLEARD</sequence>
<organism evidence="1">
    <name type="scientific">hydrothermal vent metagenome</name>
    <dbReference type="NCBI Taxonomy" id="652676"/>
    <lineage>
        <taxon>unclassified sequences</taxon>
        <taxon>metagenomes</taxon>
        <taxon>ecological metagenomes</taxon>
    </lineage>
</organism>
<accession>A0A3B0R5W3</accession>